<dbReference type="PANTHER" id="PTHR23135:SF4">
    <property type="entry name" value="UDP-N-ACETYLMURAMOYL-L-ALANYL-D-GLUTAMATE--2,6-DIAMINOPIMELATE LIGASE MURE HOMOLOG, CHLOROPLASTIC"/>
    <property type="match status" value="1"/>
</dbReference>
<feature type="domain" description="Mur ligase central" evidence="4">
    <location>
        <begin position="48"/>
        <end position="245"/>
    </location>
</feature>
<dbReference type="InterPro" id="IPR036615">
    <property type="entry name" value="Mur_ligase_C_dom_sf"/>
</dbReference>
<dbReference type="GO" id="GO:0071555">
    <property type="term" value="P:cell wall organization"/>
    <property type="evidence" value="ECO:0007669"/>
    <property type="project" value="UniProtKB-KW"/>
</dbReference>
<sequence>MGTLLYYIKRLIPTPLFRLLQPAYHYCFAVLGAVIYRIPSKEITVIGVTGTKGKSTTVELINAIFEADGHRTAVAGTIRFKIGEKSERNMYKMTMPGRFFVQKFLRDAVDAGCEVAIIEMTSEGVKQFRHSFIHLDALVFTNLSPEHIESHGSYEKYIAAKLKLAEALEVSKKRPRFMVANADDDHGSDFLKAHVEHSLPYSLEDLELHTLNREDVSLVLEGTTIRVPLVGLFNVYNALAAITVARAFCIPLPTIAKALAELSPVKGRVERFKMPAGSKKKVTAVVDYAHTPDSLEKLYQAFPKDVKVCVLGNTGGGRDTWKRPEMGRIASEYCEKIILTNEDPYDEDPRKIINDMVRGVEDESKLEIIMDRREAIRAALQGAPDGGVVLISGKGTDPYIMGPHNTKMPWSDAKVVQQEMGALANETE</sequence>
<evidence type="ECO:0000259" key="3">
    <source>
        <dbReference type="Pfam" id="PF02875"/>
    </source>
</evidence>
<evidence type="ECO:0000313" key="6">
    <source>
        <dbReference type="Proteomes" id="UP000229344"/>
    </source>
</evidence>
<dbReference type="Gene3D" id="3.40.1190.10">
    <property type="entry name" value="Mur-like, catalytic domain"/>
    <property type="match status" value="1"/>
</dbReference>
<dbReference type="InterPro" id="IPR036565">
    <property type="entry name" value="Mur-like_cat_sf"/>
</dbReference>
<dbReference type="GO" id="GO:0016881">
    <property type="term" value="F:acid-amino acid ligase activity"/>
    <property type="evidence" value="ECO:0007669"/>
    <property type="project" value="InterPro"/>
</dbReference>
<reference evidence="6" key="1">
    <citation type="submission" date="2017-09" db="EMBL/GenBank/DDBJ databases">
        <title>Depth-based differentiation of microbial function through sediment-hosted aquifers and enrichment of novel symbionts in the deep terrestrial subsurface.</title>
        <authorList>
            <person name="Probst A.J."/>
            <person name="Ladd B."/>
            <person name="Jarett J.K."/>
            <person name="Geller-Mcgrath D.E."/>
            <person name="Sieber C.M.K."/>
            <person name="Emerson J.B."/>
            <person name="Anantharaman K."/>
            <person name="Thomas B.C."/>
            <person name="Malmstrom R."/>
            <person name="Stieglmeier M."/>
            <person name="Klingl A."/>
            <person name="Woyke T."/>
            <person name="Ryan C.M."/>
            <person name="Banfield J.F."/>
        </authorList>
    </citation>
    <scope>NUCLEOTIDE SEQUENCE [LARGE SCALE GENOMIC DNA]</scope>
</reference>
<dbReference type="GO" id="GO:0008360">
    <property type="term" value="P:regulation of cell shape"/>
    <property type="evidence" value="ECO:0007669"/>
    <property type="project" value="UniProtKB-KW"/>
</dbReference>
<dbReference type="InterPro" id="IPR004101">
    <property type="entry name" value="Mur_ligase_C"/>
</dbReference>
<dbReference type="GO" id="GO:0005524">
    <property type="term" value="F:ATP binding"/>
    <property type="evidence" value="ECO:0007669"/>
    <property type="project" value="InterPro"/>
</dbReference>
<comment type="pathway">
    <text evidence="2">Cell wall biogenesis; peptidoglycan biosynthesis.</text>
</comment>
<gene>
    <name evidence="5" type="ORF">COU16_03625</name>
</gene>
<evidence type="ECO:0008006" key="7">
    <source>
        <dbReference type="Google" id="ProtNLM"/>
    </source>
</evidence>
<dbReference type="NCBIfam" id="TIGR01085">
    <property type="entry name" value="murE"/>
    <property type="match status" value="1"/>
</dbReference>
<dbReference type="PANTHER" id="PTHR23135">
    <property type="entry name" value="MUR LIGASE FAMILY MEMBER"/>
    <property type="match status" value="1"/>
</dbReference>
<protein>
    <recommendedName>
        <fullName evidence="7">UDP-N-acetylmuramoyl-L-alanyl-D-glutamate--2, 6-diaminopimelate ligase</fullName>
    </recommendedName>
</protein>
<evidence type="ECO:0000259" key="4">
    <source>
        <dbReference type="Pfam" id="PF08245"/>
    </source>
</evidence>
<dbReference type="SUPFAM" id="SSF53244">
    <property type="entry name" value="MurD-like peptide ligases, peptide-binding domain"/>
    <property type="match status" value="1"/>
</dbReference>
<dbReference type="UniPathway" id="UPA00219"/>
<dbReference type="InterPro" id="IPR005761">
    <property type="entry name" value="UDP-N-AcMur-Glu-dNH2Pim_ligase"/>
</dbReference>
<comment type="caution">
    <text evidence="5">The sequence shown here is derived from an EMBL/GenBank/DDBJ whole genome shotgun (WGS) entry which is preliminary data.</text>
</comment>
<dbReference type="Pfam" id="PF02875">
    <property type="entry name" value="Mur_ligase_C"/>
    <property type="match status" value="1"/>
</dbReference>
<keyword evidence="2" id="KW-0132">Cell division</keyword>
<comment type="similarity">
    <text evidence="1">Belongs to the MurCDEF family. MurE subfamily.</text>
</comment>
<evidence type="ECO:0000256" key="1">
    <source>
        <dbReference type="ARBA" id="ARBA00005898"/>
    </source>
</evidence>
<dbReference type="InterPro" id="IPR013221">
    <property type="entry name" value="Mur_ligase_cen"/>
</dbReference>
<comment type="subcellular location">
    <subcellularLocation>
        <location evidence="2">Cytoplasm</location>
    </subcellularLocation>
</comment>
<keyword evidence="2" id="KW-0573">Peptidoglycan synthesis</keyword>
<evidence type="ECO:0000256" key="2">
    <source>
        <dbReference type="RuleBase" id="RU004135"/>
    </source>
</evidence>
<dbReference type="GO" id="GO:0005737">
    <property type="term" value="C:cytoplasm"/>
    <property type="evidence" value="ECO:0007669"/>
    <property type="project" value="UniProtKB-SubCell"/>
</dbReference>
<accession>A0A2H0UFQ8</accession>
<dbReference type="Gene3D" id="3.90.190.20">
    <property type="entry name" value="Mur ligase, C-terminal domain"/>
    <property type="match status" value="1"/>
</dbReference>
<dbReference type="SUPFAM" id="SSF53623">
    <property type="entry name" value="MurD-like peptide ligases, catalytic domain"/>
    <property type="match status" value="1"/>
</dbReference>
<organism evidence="5 6">
    <name type="scientific">Candidatus Kaiserbacteria bacterium CG10_big_fil_rev_8_21_14_0_10_47_16</name>
    <dbReference type="NCBI Taxonomy" id="1974608"/>
    <lineage>
        <taxon>Bacteria</taxon>
        <taxon>Candidatus Kaiseribacteriota</taxon>
    </lineage>
</organism>
<keyword evidence="2" id="KW-0131">Cell cycle</keyword>
<dbReference type="Pfam" id="PF08245">
    <property type="entry name" value="Mur_ligase_M"/>
    <property type="match status" value="1"/>
</dbReference>
<keyword evidence="2" id="KW-0133">Cell shape</keyword>
<evidence type="ECO:0000313" key="5">
    <source>
        <dbReference type="EMBL" id="PIR84635.1"/>
    </source>
</evidence>
<dbReference type="GO" id="GO:0009252">
    <property type="term" value="P:peptidoglycan biosynthetic process"/>
    <property type="evidence" value="ECO:0007669"/>
    <property type="project" value="UniProtKB-UniPathway"/>
</dbReference>
<dbReference type="GO" id="GO:0051301">
    <property type="term" value="P:cell division"/>
    <property type="evidence" value="ECO:0007669"/>
    <property type="project" value="UniProtKB-KW"/>
</dbReference>
<dbReference type="AlphaFoldDB" id="A0A2H0UFQ8"/>
<dbReference type="EMBL" id="PFBI01000006">
    <property type="protein sequence ID" value="PIR84635.1"/>
    <property type="molecule type" value="Genomic_DNA"/>
</dbReference>
<name>A0A2H0UFQ8_9BACT</name>
<dbReference type="Proteomes" id="UP000229344">
    <property type="component" value="Unassembled WGS sequence"/>
</dbReference>
<proteinExistence type="inferred from homology"/>
<feature type="domain" description="Mur ligase C-terminal" evidence="3">
    <location>
        <begin position="271"/>
        <end position="395"/>
    </location>
</feature>
<keyword evidence="2" id="KW-0961">Cell wall biogenesis/degradation</keyword>